<gene>
    <name evidence="3" type="ORF">B0H65DRAFT_548982</name>
</gene>
<reference evidence="3" key="1">
    <citation type="journal article" date="2023" name="Mol. Phylogenet. Evol.">
        <title>Genome-scale phylogeny and comparative genomics of the fungal order Sordariales.</title>
        <authorList>
            <person name="Hensen N."/>
            <person name="Bonometti L."/>
            <person name="Westerberg I."/>
            <person name="Brannstrom I.O."/>
            <person name="Guillou S."/>
            <person name="Cros-Aarteil S."/>
            <person name="Calhoun S."/>
            <person name="Haridas S."/>
            <person name="Kuo A."/>
            <person name="Mondo S."/>
            <person name="Pangilinan J."/>
            <person name="Riley R."/>
            <person name="LaButti K."/>
            <person name="Andreopoulos B."/>
            <person name="Lipzen A."/>
            <person name="Chen C."/>
            <person name="Yan M."/>
            <person name="Daum C."/>
            <person name="Ng V."/>
            <person name="Clum A."/>
            <person name="Steindorff A."/>
            <person name="Ohm R.A."/>
            <person name="Martin F."/>
            <person name="Silar P."/>
            <person name="Natvig D.O."/>
            <person name="Lalanne C."/>
            <person name="Gautier V."/>
            <person name="Ament-Velasquez S.L."/>
            <person name="Kruys A."/>
            <person name="Hutchinson M.I."/>
            <person name="Powell A.J."/>
            <person name="Barry K."/>
            <person name="Miller A.N."/>
            <person name="Grigoriev I.V."/>
            <person name="Debuchy R."/>
            <person name="Gladieux P."/>
            <person name="Hiltunen Thoren M."/>
            <person name="Johannesson H."/>
        </authorList>
    </citation>
    <scope>NUCLEOTIDE SEQUENCE</scope>
    <source>
        <strain evidence="3">CBS 560.94</strain>
    </source>
</reference>
<feature type="compositionally biased region" description="Basic and acidic residues" evidence="1">
    <location>
        <begin position="1"/>
        <end position="15"/>
    </location>
</feature>
<evidence type="ECO:0000313" key="4">
    <source>
        <dbReference type="Proteomes" id="UP001278500"/>
    </source>
</evidence>
<name>A0AAE0JF90_9PEZI</name>
<dbReference type="EMBL" id="JAUEPP010000004">
    <property type="protein sequence ID" value="KAK3345254.1"/>
    <property type="molecule type" value="Genomic_DNA"/>
</dbReference>
<comment type="caution">
    <text evidence="3">The sequence shown here is derived from an EMBL/GenBank/DDBJ whole genome shotgun (WGS) entry which is preliminary data.</text>
</comment>
<evidence type="ECO:0000256" key="1">
    <source>
        <dbReference type="SAM" id="MobiDB-lite"/>
    </source>
</evidence>
<evidence type="ECO:0000259" key="2">
    <source>
        <dbReference type="Pfam" id="PF04419"/>
    </source>
</evidence>
<feature type="region of interest" description="Disordered" evidence="1">
    <location>
        <begin position="1"/>
        <end position="36"/>
    </location>
</feature>
<dbReference type="RefSeq" id="XP_062681867.1">
    <property type="nucleotide sequence ID" value="XM_062829622.1"/>
</dbReference>
<organism evidence="3 4">
    <name type="scientific">Neurospora tetraspora</name>
    <dbReference type="NCBI Taxonomy" id="94610"/>
    <lineage>
        <taxon>Eukaryota</taxon>
        <taxon>Fungi</taxon>
        <taxon>Dikarya</taxon>
        <taxon>Ascomycota</taxon>
        <taxon>Pezizomycotina</taxon>
        <taxon>Sordariomycetes</taxon>
        <taxon>Sordariomycetidae</taxon>
        <taxon>Sordariales</taxon>
        <taxon>Sordariaceae</taxon>
        <taxon>Neurospora</taxon>
    </lineage>
</organism>
<dbReference type="AlphaFoldDB" id="A0AAE0JF90"/>
<evidence type="ECO:0000313" key="3">
    <source>
        <dbReference type="EMBL" id="KAK3345254.1"/>
    </source>
</evidence>
<dbReference type="Pfam" id="PF04419">
    <property type="entry name" value="SERF-like_N"/>
    <property type="match status" value="1"/>
</dbReference>
<protein>
    <submittedName>
        <fullName evidence="3">Serf family protein</fullName>
    </submittedName>
</protein>
<feature type="domain" description="Small EDRK-rich factor-like N-terminal" evidence="2">
    <location>
        <begin position="1"/>
        <end position="36"/>
    </location>
</feature>
<proteinExistence type="predicted"/>
<dbReference type="GeneID" id="87866776"/>
<reference evidence="3" key="2">
    <citation type="submission" date="2023-06" db="EMBL/GenBank/DDBJ databases">
        <authorList>
            <consortium name="Lawrence Berkeley National Laboratory"/>
            <person name="Haridas S."/>
            <person name="Hensen N."/>
            <person name="Bonometti L."/>
            <person name="Westerberg I."/>
            <person name="Brannstrom I.O."/>
            <person name="Guillou S."/>
            <person name="Cros-Aarteil S."/>
            <person name="Calhoun S."/>
            <person name="Kuo A."/>
            <person name="Mondo S."/>
            <person name="Pangilinan J."/>
            <person name="Riley R."/>
            <person name="Labutti K."/>
            <person name="Andreopoulos B."/>
            <person name="Lipzen A."/>
            <person name="Chen C."/>
            <person name="Yanf M."/>
            <person name="Daum C."/>
            <person name="Ng V."/>
            <person name="Clum A."/>
            <person name="Steindorff A."/>
            <person name="Ohm R."/>
            <person name="Martin F."/>
            <person name="Silar P."/>
            <person name="Natvig D."/>
            <person name="Lalanne C."/>
            <person name="Gautier V."/>
            <person name="Ament-Velasquez S.L."/>
            <person name="Kruys A."/>
            <person name="Hutchinson M.I."/>
            <person name="Powell A.J."/>
            <person name="Barry K."/>
            <person name="Miller A.N."/>
            <person name="Grigoriev I.V."/>
            <person name="Debuchy R."/>
            <person name="Gladieux P."/>
            <person name="Thoren M.H."/>
            <person name="Johannesson H."/>
        </authorList>
    </citation>
    <scope>NUCLEOTIDE SEQUENCE</scope>
    <source>
        <strain evidence="3">CBS 560.94</strain>
    </source>
</reference>
<accession>A0AAE0JF90</accession>
<sequence length="61" mass="6686">MSRGNQREKAREANLKKQAAQKKVNSKSGTEMQRDKETVAALMRAKQAAADAKRAAEAAKK</sequence>
<keyword evidence="4" id="KW-1185">Reference proteome</keyword>
<dbReference type="InterPro" id="IPR007513">
    <property type="entry name" value="SERF-like_N"/>
</dbReference>
<dbReference type="Proteomes" id="UP001278500">
    <property type="component" value="Unassembled WGS sequence"/>
</dbReference>